<protein>
    <recommendedName>
        <fullName evidence="2">Domain of unknown function at the cortex 1 domain-containing protein</fullName>
    </recommendedName>
</protein>
<evidence type="ECO:0000256" key="1">
    <source>
        <dbReference type="SAM" id="MobiDB-lite"/>
    </source>
</evidence>
<feature type="compositionally biased region" description="Basic and acidic residues" evidence="1">
    <location>
        <begin position="68"/>
        <end position="77"/>
    </location>
</feature>
<accession>A0ABR1YM74</accession>
<dbReference type="EMBL" id="JBBWRZ010000006">
    <property type="protein sequence ID" value="KAK8233599.1"/>
    <property type="molecule type" value="Genomic_DNA"/>
</dbReference>
<gene>
    <name evidence="3" type="ORF">HDK90DRAFT_271684</name>
</gene>
<evidence type="ECO:0000313" key="3">
    <source>
        <dbReference type="EMBL" id="KAK8233599.1"/>
    </source>
</evidence>
<feature type="region of interest" description="Disordered" evidence="1">
    <location>
        <begin position="254"/>
        <end position="277"/>
    </location>
</feature>
<evidence type="ECO:0000259" key="2">
    <source>
        <dbReference type="Pfam" id="PF08588"/>
    </source>
</evidence>
<proteinExistence type="predicted"/>
<feature type="compositionally biased region" description="Basic and acidic residues" evidence="1">
    <location>
        <begin position="1"/>
        <end position="10"/>
    </location>
</feature>
<dbReference type="Pfam" id="PF08588">
    <property type="entry name" value="Duc1"/>
    <property type="match status" value="1"/>
</dbReference>
<feature type="domain" description="Domain of unknown function at the cortex 1" evidence="2">
    <location>
        <begin position="102"/>
        <end position="363"/>
    </location>
</feature>
<keyword evidence="4" id="KW-1185">Reference proteome</keyword>
<dbReference type="Proteomes" id="UP001492380">
    <property type="component" value="Unassembled WGS sequence"/>
</dbReference>
<organism evidence="3 4">
    <name type="scientific">Phyllosticta capitalensis</name>
    <dbReference type="NCBI Taxonomy" id="121624"/>
    <lineage>
        <taxon>Eukaryota</taxon>
        <taxon>Fungi</taxon>
        <taxon>Dikarya</taxon>
        <taxon>Ascomycota</taxon>
        <taxon>Pezizomycotina</taxon>
        <taxon>Dothideomycetes</taxon>
        <taxon>Dothideomycetes incertae sedis</taxon>
        <taxon>Botryosphaeriales</taxon>
        <taxon>Phyllostictaceae</taxon>
        <taxon>Phyllosticta</taxon>
    </lineage>
</organism>
<reference evidence="3 4" key="1">
    <citation type="submission" date="2024-04" db="EMBL/GenBank/DDBJ databases">
        <title>Phyllosticta paracitricarpa is synonymous to the EU quarantine fungus P. citricarpa based on phylogenomic analyses.</title>
        <authorList>
            <consortium name="Lawrence Berkeley National Laboratory"/>
            <person name="Van Ingen-Buijs V.A."/>
            <person name="Van Westerhoven A.C."/>
            <person name="Haridas S."/>
            <person name="Skiadas P."/>
            <person name="Martin F."/>
            <person name="Groenewald J.Z."/>
            <person name="Crous P.W."/>
            <person name="Seidl M.F."/>
        </authorList>
    </citation>
    <scope>NUCLEOTIDE SEQUENCE [LARGE SCALE GENOMIC DNA]</scope>
    <source>
        <strain evidence="3 4">CBS 123374</strain>
    </source>
</reference>
<feature type="compositionally biased region" description="Basic residues" evidence="1">
    <location>
        <begin position="12"/>
        <end position="27"/>
    </location>
</feature>
<dbReference type="PANTHER" id="PTHR34826">
    <property type="entry name" value="UPF0590 PROTEIN C409.17C"/>
    <property type="match status" value="1"/>
</dbReference>
<feature type="region of interest" description="Disordered" evidence="1">
    <location>
        <begin position="1"/>
        <end position="108"/>
    </location>
</feature>
<evidence type="ECO:0000313" key="4">
    <source>
        <dbReference type="Proteomes" id="UP001492380"/>
    </source>
</evidence>
<comment type="caution">
    <text evidence="3">The sequence shown here is derived from an EMBL/GenBank/DDBJ whole genome shotgun (WGS) entry which is preliminary data.</text>
</comment>
<name>A0ABR1YM74_9PEZI</name>
<dbReference type="InterPro" id="IPR013897">
    <property type="entry name" value="Duc1"/>
</dbReference>
<feature type="compositionally biased region" description="Basic and acidic residues" evidence="1">
    <location>
        <begin position="28"/>
        <end position="39"/>
    </location>
</feature>
<dbReference type="PANTHER" id="PTHR34826:SF2">
    <property type="entry name" value="UPF0590 PROTEIN C409.17C"/>
    <property type="match status" value="1"/>
</dbReference>
<sequence length="388" mass="43985">MASKVKDALSRSKAKAAAKIKKSKHKHSVSEAETPKDTSSDASSSEEYDTPPSSLYQGSEPTSSPSKPEPETAEQPHPRSVPRQRRRDVTEDDPDALTSKYKLRVTAGPSYDRSTHRLVNVNGDDSLSFENEFVRVKVKTRIRDFTGLPLTSPASTPYFDDPAHSRDRYSISFSFVPKRDLPSADCVWGPDFDRPVRDRLPPGFNYAFNIVKRFIDPGIECDAYADEPWLYGPALSCWFTLRVGDKVGQRGDVPDIREAPALAEGGDGDGEQVRKGLGLPADADKRRKWFLDREHREAFVFEEGRAYQGDFFNPYLDFNKFALRLPGFSLGVLRYIDDKTHTLRWVFKNRETNDVYFVVVFNLLFGKELEEALQAEDEEYYNSAEKGQ</sequence>